<comment type="caution">
    <text evidence="5">The sequence shown here is derived from an EMBL/GenBank/DDBJ whole genome shotgun (WGS) entry which is preliminary data.</text>
</comment>
<feature type="non-terminal residue" evidence="5">
    <location>
        <position position="647"/>
    </location>
</feature>
<proteinExistence type="predicted"/>
<dbReference type="InterPro" id="IPR042235">
    <property type="entry name" value="ZP-C_dom"/>
</dbReference>
<reference evidence="5" key="2">
    <citation type="submission" date="2023-05" db="EMBL/GenBank/DDBJ databases">
        <authorList>
            <person name="Fouks B."/>
        </authorList>
    </citation>
    <scope>NUCLEOTIDE SEQUENCE</scope>
    <source>
        <strain evidence="5">Stay&amp;Tobe</strain>
        <tissue evidence="5">Testes</tissue>
    </source>
</reference>
<sequence>YSIQQQCNHYRVGLSQVSENSTVKGNFSFNFSHKAWADKKALQRYVKKEYPVLASYTEVKGANHMELKVGSVSNVNHGNECNINSPAESLVLTAFSTIQLKTEGCFNQDYIGDNQVVVYSLELDAGGKGNRPNRAPLPVLVQLEGEGIRPVPRNVTLVLKSHQPIRWQFGANGINGNIVVVSDHEDQVENSAVGKHQNLEVRSKPLPDNFPELLLSVTAEFGRPIMYAKTGRASTLRLLVGSMNNKAALRSGSEGKLLHDIAEFRPSENEESKKQLKWFDDVGGIREGNIGSHEQMQQQSNFPGPSFVSGFMDREPRQSALSRLRANMTVNCGKTRINVSFSANLVRELGVTRLNLNDASCVSQSNGTHVYLSSLITSCGSTGDSDGKIVSSSNVIHVAFGAEDENDDEDFEESSGWYGDSSLELGKIPIVCKYHPHFPMSIAEDPLIGSDDLIPEGSGGKMNLYHMELYRDESSTEPLDFLTSDPTLREAEFDETLYVKAWIDGVDRVQVVTENCWLSNSSNPRESLRVILLRNTCPVDLSVKIQAQMLSGNSSLNQQPAHGGFSFQVNKEYENMGQFYVHCRLGLCASDQTYAKGNLMMCVDPKEYCSSQGLRPYLDKTVSTAQQLASKGPLRPVPRRRRVSSSQ</sequence>
<dbReference type="Gene3D" id="2.60.40.4100">
    <property type="entry name" value="Zona pellucida, ZP-C domain"/>
    <property type="match status" value="1"/>
</dbReference>
<dbReference type="Proteomes" id="UP001233999">
    <property type="component" value="Unassembled WGS sequence"/>
</dbReference>
<reference evidence="5" key="1">
    <citation type="journal article" date="2023" name="IScience">
        <title>Live-bearing cockroach genome reveals convergent evolutionary mechanisms linked to viviparity in insects and beyond.</title>
        <authorList>
            <person name="Fouks B."/>
            <person name="Harrison M.C."/>
            <person name="Mikhailova A.A."/>
            <person name="Marchal E."/>
            <person name="English S."/>
            <person name="Carruthers M."/>
            <person name="Jennings E.C."/>
            <person name="Chiamaka E.L."/>
            <person name="Frigard R.A."/>
            <person name="Pippel M."/>
            <person name="Attardo G.M."/>
            <person name="Benoit J.B."/>
            <person name="Bornberg-Bauer E."/>
            <person name="Tobe S.S."/>
        </authorList>
    </citation>
    <scope>NUCLEOTIDE SEQUENCE</scope>
    <source>
        <strain evidence="5">Stay&amp;Tobe</strain>
    </source>
</reference>
<evidence type="ECO:0000256" key="2">
    <source>
        <dbReference type="ARBA" id="ARBA00023157"/>
    </source>
</evidence>
<dbReference type="PROSITE" id="PS51034">
    <property type="entry name" value="ZP_2"/>
    <property type="match status" value="1"/>
</dbReference>
<protein>
    <recommendedName>
        <fullName evidence="4">ZP domain-containing protein</fullName>
    </recommendedName>
</protein>
<dbReference type="InterPro" id="IPR055355">
    <property type="entry name" value="ZP-C"/>
</dbReference>
<evidence type="ECO:0000256" key="1">
    <source>
        <dbReference type="ARBA" id="ARBA00022729"/>
    </source>
</evidence>
<name>A0AAD8A665_DIPPU</name>
<feature type="domain" description="ZP" evidence="4">
    <location>
        <begin position="331"/>
        <end position="609"/>
    </location>
</feature>
<feature type="region of interest" description="Disordered" evidence="3">
    <location>
        <begin position="625"/>
        <end position="647"/>
    </location>
</feature>
<dbReference type="Pfam" id="PF23344">
    <property type="entry name" value="ZP-N"/>
    <property type="match status" value="1"/>
</dbReference>
<dbReference type="PANTHER" id="PTHR14002:SF45">
    <property type="entry name" value="ZP DOMAIN-CONTAINING PROTEIN"/>
    <property type="match status" value="1"/>
</dbReference>
<keyword evidence="6" id="KW-1185">Reference proteome</keyword>
<feature type="non-terminal residue" evidence="5">
    <location>
        <position position="1"/>
    </location>
</feature>
<accession>A0AAD8A665</accession>
<evidence type="ECO:0000313" key="5">
    <source>
        <dbReference type="EMBL" id="KAJ9593196.1"/>
    </source>
</evidence>
<dbReference type="PANTHER" id="PTHR14002">
    <property type="entry name" value="ENDOGLIN/TGF-BETA RECEPTOR TYPE III"/>
    <property type="match status" value="1"/>
</dbReference>
<dbReference type="AlphaFoldDB" id="A0AAD8A665"/>
<feature type="compositionally biased region" description="Basic residues" evidence="3">
    <location>
        <begin position="637"/>
        <end position="647"/>
    </location>
</feature>
<dbReference type="EMBL" id="JASPKZ010003455">
    <property type="protein sequence ID" value="KAJ9593196.1"/>
    <property type="molecule type" value="Genomic_DNA"/>
</dbReference>
<dbReference type="InterPro" id="IPR055356">
    <property type="entry name" value="ZP-N"/>
</dbReference>
<dbReference type="Gene3D" id="2.60.40.3210">
    <property type="entry name" value="Zona pellucida, ZP-N domain"/>
    <property type="match status" value="1"/>
</dbReference>
<dbReference type="InterPro" id="IPR001507">
    <property type="entry name" value="ZP_dom"/>
</dbReference>
<dbReference type="SMART" id="SM00241">
    <property type="entry name" value="ZP"/>
    <property type="match status" value="1"/>
</dbReference>
<organism evidence="5 6">
    <name type="scientific">Diploptera punctata</name>
    <name type="common">Pacific beetle cockroach</name>
    <dbReference type="NCBI Taxonomy" id="6984"/>
    <lineage>
        <taxon>Eukaryota</taxon>
        <taxon>Metazoa</taxon>
        <taxon>Ecdysozoa</taxon>
        <taxon>Arthropoda</taxon>
        <taxon>Hexapoda</taxon>
        <taxon>Insecta</taxon>
        <taxon>Pterygota</taxon>
        <taxon>Neoptera</taxon>
        <taxon>Polyneoptera</taxon>
        <taxon>Dictyoptera</taxon>
        <taxon>Blattodea</taxon>
        <taxon>Blaberoidea</taxon>
        <taxon>Blaberidae</taxon>
        <taxon>Diplopterinae</taxon>
        <taxon>Diploptera</taxon>
    </lineage>
</organism>
<evidence type="ECO:0000313" key="6">
    <source>
        <dbReference type="Proteomes" id="UP001233999"/>
    </source>
</evidence>
<evidence type="ECO:0000256" key="3">
    <source>
        <dbReference type="SAM" id="MobiDB-lite"/>
    </source>
</evidence>
<keyword evidence="1" id="KW-0732">Signal</keyword>
<dbReference type="Pfam" id="PF00100">
    <property type="entry name" value="Zona_pellucida"/>
    <property type="match status" value="1"/>
</dbReference>
<keyword evidence="2" id="KW-1015">Disulfide bond</keyword>
<gene>
    <name evidence="5" type="ORF">L9F63_015241</name>
</gene>
<evidence type="ECO:0000259" key="4">
    <source>
        <dbReference type="PROSITE" id="PS51034"/>
    </source>
</evidence>